<evidence type="ECO:0000313" key="2">
    <source>
        <dbReference type="EnsemblMetazoa" id="ACOM023414-PA.1"/>
    </source>
</evidence>
<evidence type="ECO:0000256" key="1">
    <source>
        <dbReference type="SAM" id="MobiDB-lite"/>
    </source>
</evidence>
<dbReference type="VEuPathDB" id="VectorBase:ACON2_033795"/>
<reference evidence="2" key="1">
    <citation type="submission" date="2022-08" db="UniProtKB">
        <authorList>
            <consortium name="EnsemblMetazoa"/>
        </authorList>
    </citation>
    <scope>IDENTIFICATION</scope>
</reference>
<organism evidence="2">
    <name type="scientific">Anopheles coluzzii</name>
    <name type="common">African malaria mosquito</name>
    <dbReference type="NCBI Taxonomy" id="1518534"/>
    <lineage>
        <taxon>Eukaryota</taxon>
        <taxon>Metazoa</taxon>
        <taxon>Ecdysozoa</taxon>
        <taxon>Arthropoda</taxon>
        <taxon>Hexapoda</taxon>
        <taxon>Insecta</taxon>
        <taxon>Pterygota</taxon>
        <taxon>Neoptera</taxon>
        <taxon>Endopterygota</taxon>
        <taxon>Diptera</taxon>
        <taxon>Nematocera</taxon>
        <taxon>Culicoidea</taxon>
        <taxon>Culicidae</taxon>
        <taxon>Anophelinae</taxon>
        <taxon>Anopheles</taxon>
    </lineage>
</organism>
<dbReference type="Proteomes" id="UP000075882">
    <property type="component" value="Unassembled WGS sequence"/>
</dbReference>
<feature type="region of interest" description="Disordered" evidence="1">
    <location>
        <begin position="56"/>
        <end position="75"/>
    </location>
</feature>
<sequence>MDEVDGAIQPSFEVAECCVQDADSVSPDTAGEFCGLWHPDFPDLAALLESIEISERERTASVVPDPSAANGNPPVAAGAVYNTPATEQPADMLMVMHDAYGTDFTFVDEFGSIAAPMMAASEKTDQQWD</sequence>
<dbReference type="EnsemblMetazoa" id="ACOM023414-RA">
    <property type="protein sequence ID" value="ACOM023414-PA.1"/>
    <property type="gene ID" value="ACOM023414"/>
</dbReference>
<accession>A0A8W7P0X1</accession>
<dbReference type="AlphaFoldDB" id="A0A8W7P0X1"/>
<protein>
    <submittedName>
        <fullName evidence="2">Uncharacterized protein</fullName>
    </submittedName>
</protein>
<name>A0A8W7P0X1_ANOCL</name>
<proteinExistence type="predicted"/>